<dbReference type="Proteomes" id="UP000235392">
    <property type="component" value="Unassembled WGS sequence"/>
</dbReference>
<dbReference type="EMBL" id="PGCI01001171">
    <property type="protein sequence ID" value="PLW06954.1"/>
    <property type="molecule type" value="Genomic_DNA"/>
</dbReference>
<proteinExistence type="predicted"/>
<dbReference type="AlphaFoldDB" id="A0A2N5S166"/>
<evidence type="ECO:0000313" key="2">
    <source>
        <dbReference type="Proteomes" id="UP000235392"/>
    </source>
</evidence>
<reference evidence="1 2" key="1">
    <citation type="submission" date="2017-11" db="EMBL/GenBank/DDBJ databases">
        <title>De novo assembly and phasing of dikaryotic genomes from two isolates of Puccinia coronata f. sp. avenae, the causal agent of oat crown rust.</title>
        <authorList>
            <person name="Miller M.E."/>
            <person name="Zhang Y."/>
            <person name="Omidvar V."/>
            <person name="Sperschneider J."/>
            <person name="Schwessinger B."/>
            <person name="Raley C."/>
            <person name="Palmer J.M."/>
            <person name="Garnica D."/>
            <person name="Upadhyaya N."/>
            <person name="Rathjen J."/>
            <person name="Taylor J.M."/>
            <person name="Park R.F."/>
            <person name="Dodds P.N."/>
            <person name="Hirsch C.D."/>
            <person name="Kianian S.F."/>
            <person name="Figueroa M."/>
        </authorList>
    </citation>
    <scope>NUCLEOTIDE SEQUENCE [LARGE SCALE GENOMIC DNA]</scope>
    <source>
        <strain evidence="1">12SD80</strain>
    </source>
</reference>
<evidence type="ECO:0000313" key="1">
    <source>
        <dbReference type="EMBL" id="PLW06954.1"/>
    </source>
</evidence>
<protein>
    <submittedName>
        <fullName evidence="1">Uncharacterized protein</fullName>
    </submittedName>
</protein>
<sequence>MAHEKRYRKPPPFRVFDKPENNHETYIVAKMLLDLHLDYGRCDDPCSACGTLDWKLERNRRDRNKPFTDYPTCCSKGSVKLETGDQGLIFIDGPPGTEMNEHTEIPVHLLLQPLLAPSQAHINHIPVPSPTETQLVTRMTPQSPIQTTSKAAITWFPILKRKVSLRATCRGLIQTLHDLVL</sequence>
<accession>A0A2N5S166</accession>
<organism evidence="1 2">
    <name type="scientific">Puccinia coronata f. sp. avenae</name>
    <dbReference type="NCBI Taxonomy" id="200324"/>
    <lineage>
        <taxon>Eukaryota</taxon>
        <taxon>Fungi</taxon>
        <taxon>Dikarya</taxon>
        <taxon>Basidiomycota</taxon>
        <taxon>Pucciniomycotina</taxon>
        <taxon>Pucciniomycetes</taxon>
        <taxon>Pucciniales</taxon>
        <taxon>Pucciniaceae</taxon>
        <taxon>Puccinia</taxon>
    </lineage>
</organism>
<gene>
    <name evidence="1" type="ORF">PCASD_25902</name>
</gene>
<comment type="caution">
    <text evidence="1">The sequence shown here is derived from an EMBL/GenBank/DDBJ whole genome shotgun (WGS) entry which is preliminary data.</text>
</comment>
<name>A0A2N5S166_9BASI</name>